<dbReference type="PANTHER" id="PTHR23113">
    <property type="entry name" value="GUANINE NUCLEOTIDE EXCHANGE FACTOR"/>
    <property type="match status" value="1"/>
</dbReference>
<dbReference type="Gene3D" id="1.20.870.10">
    <property type="entry name" value="Son of sevenless (SoS) protein Chain: S domain 1"/>
    <property type="match status" value="1"/>
</dbReference>
<feature type="domain" description="N-terminal Ras-GEF" evidence="5">
    <location>
        <begin position="250"/>
        <end position="370"/>
    </location>
</feature>
<feature type="compositionally biased region" description="Acidic residues" evidence="3">
    <location>
        <begin position="73"/>
        <end position="84"/>
    </location>
</feature>
<dbReference type="GO" id="GO:0007265">
    <property type="term" value="P:Ras protein signal transduction"/>
    <property type="evidence" value="ECO:0007669"/>
    <property type="project" value="TreeGrafter"/>
</dbReference>
<dbReference type="InterPro" id="IPR000651">
    <property type="entry name" value="Ras-like_Gua-exchang_fac_N"/>
</dbReference>
<dbReference type="InterPro" id="IPR036964">
    <property type="entry name" value="RASGEF_cat_dom_sf"/>
</dbReference>
<dbReference type="PROSITE" id="PS50009">
    <property type="entry name" value="RASGEF_CAT"/>
    <property type="match status" value="1"/>
</dbReference>
<reference evidence="6" key="1">
    <citation type="submission" date="2019-10" db="EMBL/GenBank/DDBJ databases">
        <authorList>
            <consortium name="DOE Joint Genome Institute"/>
            <person name="Kuo A."/>
            <person name="Miyauchi S."/>
            <person name="Kiss E."/>
            <person name="Drula E."/>
            <person name="Kohler A."/>
            <person name="Sanchez-Garcia M."/>
            <person name="Andreopoulos B."/>
            <person name="Barry K.W."/>
            <person name="Bonito G."/>
            <person name="Buee M."/>
            <person name="Carver A."/>
            <person name="Chen C."/>
            <person name="Cichocki N."/>
            <person name="Clum A."/>
            <person name="Culley D."/>
            <person name="Crous P.W."/>
            <person name="Fauchery L."/>
            <person name="Girlanda M."/>
            <person name="Hayes R."/>
            <person name="Keri Z."/>
            <person name="LaButti K."/>
            <person name="Lipzen A."/>
            <person name="Lombard V."/>
            <person name="Magnuson J."/>
            <person name="Maillard F."/>
            <person name="Morin E."/>
            <person name="Murat C."/>
            <person name="Nolan M."/>
            <person name="Ohm R."/>
            <person name="Pangilinan J."/>
            <person name="Pereira M."/>
            <person name="Perotto S."/>
            <person name="Peter M."/>
            <person name="Riley R."/>
            <person name="Sitrit Y."/>
            <person name="Stielow B."/>
            <person name="Szollosi G."/>
            <person name="Zifcakova L."/>
            <person name="Stursova M."/>
            <person name="Spatafora J.W."/>
            <person name="Tedersoo L."/>
            <person name="Vaario L.-M."/>
            <person name="Yamada A."/>
            <person name="Yan M."/>
            <person name="Wang P."/>
            <person name="Xu J."/>
            <person name="Bruns T."/>
            <person name="Baldrian P."/>
            <person name="Vilgalys R."/>
            <person name="Henrissat B."/>
            <person name="Grigoriev I.V."/>
            <person name="Hibbett D."/>
            <person name="Nagy L.G."/>
            <person name="Martin F.M."/>
        </authorList>
    </citation>
    <scope>NUCLEOTIDE SEQUENCE</scope>
    <source>
        <strain evidence="6">Prilba</strain>
    </source>
</reference>
<protein>
    <submittedName>
        <fullName evidence="6">Ras guanine nucleotide exchange factor domain-containing protein</fullName>
    </submittedName>
</protein>
<keyword evidence="1 2" id="KW-0344">Guanine-nucleotide releasing factor</keyword>
<dbReference type="EMBL" id="WHVB01000004">
    <property type="protein sequence ID" value="KAF8483432.1"/>
    <property type="molecule type" value="Genomic_DNA"/>
</dbReference>
<evidence type="ECO:0000313" key="6">
    <source>
        <dbReference type="EMBL" id="KAF8483432.1"/>
    </source>
</evidence>
<dbReference type="Proteomes" id="UP000759537">
    <property type="component" value="Unassembled WGS sequence"/>
</dbReference>
<feature type="domain" description="Ras-GEF" evidence="4">
    <location>
        <begin position="398"/>
        <end position="643"/>
    </location>
</feature>
<feature type="region of interest" description="Disordered" evidence="3">
    <location>
        <begin position="166"/>
        <end position="199"/>
    </location>
</feature>
<accession>A0A9P5N0L0</accession>
<sequence length="822" mass="92347">MAVNNESPVRIGDIRAPSPPTASKLPKMTEPVTFKGVIRRLADIAKRDRGHKRSSSTPPFDSEPVGLPRLLGDGDDDPEVDDPPPDFIKPTTPLPAPLQPPTASGTPEKPRPSTFPGPSHPTSHKQLPGDPSSSRSTLGTSGLATGTQKVAASSNAVAIFGTFATVSADPPRGTPSAGGSSITLPPDPPPKPSVSNRSHTAPVAASIAVAPQLSLSASLPLPVHKPLSPEVLATMEKVSSDAECLLRFAEDGTVSAGNLEGLVSRVIDRTTDTPADERFRATFLTIYQLFSTNARLFEILKRRFESATLDPTNTRSQYSTLLFIESWLKRGFEDEDLSCSSKIREFALAILESGSQELKAKAAEIASMIYNPDYVYLRQPRSIVWLRRKPARQPPRATPSDLAAALTAVAGNWFRRITYWDYVNFTRQRSNVRRMELLKSLHDKIVEWVQRSVMEPKYLEARAKMFESWIYTAQECRSMNNFSSASAIVNALVSPKVAMLVLACESRATQIIHTLNRDLAPMTGAYFDTLRQAGTKELIPWLGMDGPLRTSCYHLTSTFADPYLSILNTTFAHSNPIVEVDGHYLMDFKQCRELAEQINSITEYSPPPVSAEIRQDVLEYVEYNLQQSLAVKASSAAVVRSPRLARKERSTITRRETKKSTGELRAPPQGRMDTSRRREGQVAPRRGDVGRRRGGFARRHEEDTTRRREEKTVRQREEMVRRREEMARQREEKMTRRREEKMVRQREEMARRSEEDMARWRKDLGRWRKDMARWRKDTTRWREDSALRGGGDLEGVPDEDTSVEPRRRGLKSRLLSFFAQKL</sequence>
<feature type="region of interest" description="Disordered" evidence="3">
    <location>
        <begin position="642"/>
        <end position="744"/>
    </location>
</feature>
<comment type="caution">
    <text evidence="6">The sequence shown here is derived from an EMBL/GenBank/DDBJ whole genome shotgun (WGS) entry which is preliminary data.</text>
</comment>
<feature type="compositionally biased region" description="Low complexity" evidence="3">
    <location>
        <begin position="132"/>
        <end position="143"/>
    </location>
</feature>
<dbReference type="PROSITE" id="PS50212">
    <property type="entry name" value="RASGEF_NTER"/>
    <property type="match status" value="1"/>
</dbReference>
<reference evidence="6" key="2">
    <citation type="journal article" date="2020" name="Nat. Commun.">
        <title>Large-scale genome sequencing of mycorrhizal fungi provides insights into the early evolution of symbiotic traits.</title>
        <authorList>
            <person name="Miyauchi S."/>
            <person name="Kiss E."/>
            <person name="Kuo A."/>
            <person name="Drula E."/>
            <person name="Kohler A."/>
            <person name="Sanchez-Garcia M."/>
            <person name="Morin E."/>
            <person name="Andreopoulos B."/>
            <person name="Barry K.W."/>
            <person name="Bonito G."/>
            <person name="Buee M."/>
            <person name="Carver A."/>
            <person name="Chen C."/>
            <person name="Cichocki N."/>
            <person name="Clum A."/>
            <person name="Culley D."/>
            <person name="Crous P.W."/>
            <person name="Fauchery L."/>
            <person name="Girlanda M."/>
            <person name="Hayes R.D."/>
            <person name="Keri Z."/>
            <person name="LaButti K."/>
            <person name="Lipzen A."/>
            <person name="Lombard V."/>
            <person name="Magnuson J."/>
            <person name="Maillard F."/>
            <person name="Murat C."/>
            <person name="Nolan M."/>
            <person name="Ohm R.A."/>
            <person name="Pangilinan J."/>
            <person name="Pereira M.F."/>
            <person name="Perotto S."/>
            <person name="Peter M."/>
            <person name="Pfister S."/>
            <person name="Riley R."/>
            <person name="Sitrit Y."/>
            <person name="Stielow J.B."/>
            <person name="Szollosi G."/>
            <person name="Zifcakova L."/>
            <person name="Stursova M."/>
            <person name="Spatafora J.W."/>
            <person name="Tedersoo L."/>
            <person name="Vaario L.M."/>
            <person name="Yamada A."/>
            <person name="Yan M."/>
            <person name="Wang P."/>
            <person name="Xu J."/>
            <person name="Bruns T."/>
            <person name="Baldrian P."/>
            <person name="Vilgalys R."/>
            <person name="Dunand C."/>
            <person name="Henrissat B."/>
            <person name="Grigoriev I.V."/>
            <person name="Hibbett D."/>
            <person name="Nagy L.G."/>
            <person name="Martin F.M."/>
        </authorList>
    </citation>
    <scope>NUCLEOTIDE SEQUENCE</scope>
    <source>
        <strain evidence="6">Prilba</strain>
    </source>
</reference>
<dbReference type="OrthoDB" id="4062651at2759"/>
<dbReference type="PANTHER" id="PTHR23113:SF368">
    <property type="entry name" value="CELL DIVISION CONTROL PROTEIN 25"/>
    <property type="match status" value="1"/>
</dbReference>
<feature type="region of interest" description="Disordered" evidence="3">
    <location>
        <begin position="43"/>
        <end position="143"/>
    </location>
</feature>
<evidence type="ECO:0000256" key="2">
    <source>
        <dbReference type="PROSITE-ProRule" id="PRU00168"/>
    </source>
</evidence>
<dbReference type="GO" id="GO:0005886">
    <property type="term" value="C:plasma membrane"/>
    <property type="evidence" value="ECO:0007669"/>
    <property type="project" value="TreeGrafter"/>
</dbReference>
<gene>
    <name evidence="6" type="ORF">DFH94DRAFT_310726</name>
</gene>
<dbReference type="SUPFAM" id="SSF48366">
    <property type="entry name" value="Ras GEF"/>
    <property type="match status" value="1"/>
</dbReference>
<dbReference type="SMART" id="SM00147">
    <property type="entry name" value="RasGEF"/>
    <property type="match status" value="1"/>
</dbReference>
<evidence type="ECO:0000313" key="7">
    <source>
        <dbReference type="Proteomes" id="UP000759537"/>
    </source>
</evidence>
<dbReference type="GO" id="GO:0005085">
    <property type="term" value="F:guanyl-nucleotide exchange factor activity"/>
    <property type="evidence" value="ECO:0007669"/>
    <property type="project" value="UniProtKB-KW"/>
</dbReference>
<dbReference type="Pfam" id="PF00618">
    <property type="entry name" value="RasGEF_N"/>
    <property type="match status" value="1"/>
</dbReference>
<proteinExistence type="predicted"/>
<evidence type="ECO:0000256" key="1">
    <source>
        <dbReference type="ARBA" id="ARBA00022658"/>
    </source>
</evidence>
<organism evidence="6 7">
    <name type="scientific">Russula ochroleuca</name>
    <dbReference type="NCBI Taxonomy" id="152965"/>
    <lineage>
        <taxon>Eukaryota</taxon>
        <taxon>Fungi</taxon>
        <taxon>Dikarya</taxon>
        <taxon>Basidiomycota</taxon>
        <taxon>Agaricomycotina</taxon>
        <taxon>Agaricomycetes</taxon>
        <taxon>Russulales</taxon>
        <taxon>Russulaceae</taxon>
        <taxon>Russula</taxon>
    </lineage>
</organism>
<feature type="compositionally biased region" description="Basic and acidic residues" evidence="3">
    <location>
        <begin position="673"/>
        <end position="691"/>
    </location>
</feature>
<keyword evidence="7" id="KW-1185">Reference proteome</keyword>
<dbReference type="InterPro" id="IPR023578">
    <property type="entry name" value="Ras_GEF_dom_sf"/>
</dbReference>
<evidence type="ECO:0000259" key="5">
    <source>
        <dbReference type="PROSITE" id="PS50212"/>
    </source>
</evidence>
<dbReference type="Pfam" id="PF00617">
    <property type="entry name" value="RasGEF"/>
    <property type="match status" value="1"/>
</dbReference>
<dbReference type="InterPro" id="IPR001895">
    <property type="entry name" value="RASGEF_cat_dom"/>
</dbReference>
<feature type="compositionally biased region" description="Basic and acidic residues" evidence="3">
    <location>
        <begin position="645"/>
        <end position="662"/>
    </location>
</feature>
<dbReference type="Gene3D" id="1.10.840.10">
    <property type="entry name" value="Ras guanine-nucleotide exchange factors catalytic domain"/>
    <property type="match status" value="1"/>
</dbReference>
<feature type="compositionally biased region" description="Basic and acidic residues" evidence="3">
    <location>
        <begin position="698"/>
        <end position="744"/>
    </location>
</feature>
<dbReference type="InterPro" id="IPR008937">
    <property type="entry name" value="Ras-like_GEF"/>
</dbReference>
<dbReference type="AlphaFoldDB" id="A0A9P5N0L0"/>
<name>A0A9P5N0L0_9AGAM</name>
<evidence type="ECO:0000256" key="3">
    <source>
        <dbReference type="SAM" id="MobiDB-lite"/>
    </source>
</evidence>
<feature type="region of interest" description="Disordered" evidence="3">
    <location>
        <begin position="1"/>
        <end position="31"/>
    </location>
</feature>
<evidence type="ECO:0000259" key="4">
    <source>
        <dbReference type="PROSITE" id="PS50009"/>
    </source>
</evidence>
<feature type="region of interest" description="Disordered" evidence="3">
    <location>
        <begin position="785"/>
        <end position="807"/>
    </location>
</feature>